<dbReference type="Proteomes" id="UP000681722">
    <property type="component" value="Unassembled WGS sequence"/>
</dbReference>
<sequence>MPVGTTLLDPCQALHVKQHPCNNAVFMARNGPKHYGHGPQTSFVPKRDTKSFHIRFEQALKRLNNLTINEQNLSFKSSCDIYSSNNSIQNRKDDGMLTRSINLNNCDGILLPPVVLKRVKKKIYRTSMFHNLSKLSQNIDSDVVPPQNDKEDTIFPVSENDDQVTRTDGLCPPPSPSAELEQYFVQLSQKEVEYKPNYDGQVPYRLPALSNEHLFDRSVKHRCSGHTKHNNSTSSNSNSELSNYLYSLYK</sequence>
<dbReference type="Proteomes" id="UP000677228">
    <property type="component" value="Unassembled WGS sequence"/>
</dbReference>
<reference evidence="3" key="1">
    <citation type="submission" date="2021-02" db="EMBL/GenBank/DDBJ databases">
        <authorList>
            <person name="Nowell W R."/>
        </authorList>
    </citation>
    <scope>NUCLEOTIDE SEQUENCE</scope>
</reference>
<dbReference type="EMBL" id="CAJOBC010083245">
    <property type="protein sequence ID" value="CAF4298815.1"/>
    <property type="molecule type" value="Genomic_DNA"/>
</dbReference>
<evidence type="ECO:0000313" key="3">
    <source>
        <dbReference type="EMBL" id="CAF1409195.1"/>
    </source>
</evidence>
<organism evidence="3 6">
    <name type="scientific">Didymodactylos carnosus</name>
    <dbReference type="NCBI Taxonomy" id="1234261"/>
    <lineage>
        <taxon>Eukaryota</taxon>
        <taxon>Metazoa</taxon>
        <taxon>Spiralia</taxon>
        <taxon>Gnathifera</taxon>
        <taxon>Rotifera</taxon>
        <taxon>Eurotatoria</taxon>
        <taxon>Bdelloidea</taxon>
        <taxon>Philodinida</taxon>
        <taxon>Philodinidae</taxon>
        <taxon>Didymodactylos</taxon>
    </lineage>
</organism>
<accession>A0A815LV96</accession>
<gene>
    <name evidence="3" type="ORF">GPM918_LOCUS33458</name>
    <name evidence="2" type="ORF">OVA965_LOCUS29673</name>
    <name evidence="5" type="ORF">SRO942_LOCUS34141</name>
    <name evidence="4" type="ORF">TMI583_LOCUS30458</name>
</gene>
<dbReference type="AlphaFoldDB" id="A0A815LV96"/>
<keyword evidence="6" id="KW-1185">Reference proteome</keyword>
<dbReference type="Proteomes" id="UP000663829">
    <property type="component" value="Unassembled WGS sequence"/>
</dbReference>
<feature type="compositionally biased region" description="Low complexity" evidence="1">
    <location>
        <begin position="230"/>
        <end position="241"/>
    </location>
</feature>
<evidence type="ECO:0000313" key="2">
    <source>
        <dbReference type="EMBL" id="CAF1326238.1"/>
    </source>
</evidence>
<evidence type="ECO:0000313" key="5">
    <source>
        <dbReference type="EMBL" id="CAF4298815.1"/>
    </source>
</evidence>
<feature type="region of interest" description="Disordered" evidence="1">
    <location>
        <begin position="222"/>
        <end position="241"/>
    </location>
</feature>
<comment type="caution">
    <text evidence="3">The sequence shown here is derived from an EMBL/GenBank/DDBJ whole genome shotgun (WGS) entry which is preliminary data.</text>
</comment>
<dbReference type="Proteomes" id="UP000682733">
    <property type="component" value="Unassembled WGS sequence"/>
</dbReference>
<evidence type="ECO:0000313" key="6">
    <source>
        <dbReference type="Proteomes" id="UP000663829"/>
    </source>
</evidence>
<dbReference type="EMBL" id="CAJOBA010042653">
    <property type="protein sequence ID" value="CAF4137422.1"/>
    <property type="molecule type" value="Genomic_DNA"/>
</dbReference>
<protein>
    <submittedName>
        <fullName evidence="3">Uncharacterized protein</fullName>
    </submittedName>
</protein>
<dbReference type="EMBL" id="CAJNOK010021040">
    <property type="protein sequence ID" value="CAF1326238.1"/>
    <property type="molecule type" value="Genomic_DNA"/>
</dbReference>
<proteinExistence type="predicted"/>
<name>A0A815LV96_9BILA</name>
<evidence type="ECO:0000313" key="4">
    <source>
        <dbReference type="EMBL" id="CAF4137422.1"/>
    </source>
</evidence>
<evidence type="ECO:0000256" key="1">
    <source>
        <dbReference type="SAM" id="MobiDB-lite"/>
    </source>
</evidence>
<dbReference type="EMBL" id="CAJNOQ010017824">
    <property type="protein sequence ID" value="CAF1409195.1"/>
    <property type="molecule type" value="Genomic_DNA"/>
</dbReference>